<evidence type="ECO:0000313" key="1">
    <source>
        <dbReference type="EMBL" id="NIJ08242.1"/>
    </source>
</evidence>
<reference evidence="1 2" key="1">
    <citation type="submission" date="2020-03" db="EMBL/GenBank/DDBJ databases">
        <title>Genomic Encyclopedia of Type Strains, Phase III (KMG-III): the genomes of soil and plant-associated and newly described type strains.</title>
        <authorList>
            <person name="Whitman W."/>
        </authorList>
    </citation>
    <scope>NUCLEOTIDE SEQUENCE [LARGE SCALE GENOMIC DNA]</scope>
    <source>
        <strain evidence="1 2">CECT 8804</strain>
    </source>
</reference>
<dbReference type="SUPFAM" id="SSF57884">
    <property type="entry name" value="Ada DNA repair protein, N-terminal domain (N-Ada 10)"/>
    <property type="match status" value="1"/>
</dbReference>
<protein>
    <submittedName>
        <fullName evidence="1">Uncharacterized protein</fullName>
    </submittedName>
</protein>
<name>A0ABX0TRT7_9SPHN</name>
<gene>
    <name evidence="1" type="ORF">FHS31_001859</name>
</gene>
<dbReference type="EMBL" id="JAAOZC010000004">
    <property type="protein sequence ID" value="NIJ08242.1"/>
    <property type="molecule type" value="Genomic_DNA"/>
</dbReference>
<organism evidence="1 2">
    <name type="scientific">Sphingomonas vulcanisoli</name>
    <dbReference type="NCBI Taxonomy" id="1658060"/>
    <lineage>
        <taxon>Bacteria</taxon>
        <taxon>Pseudomonadati</taxon>
        <taxon>Pseudomonadota</taxon>
        <taxon>Alphaproteobacteria</taxon>
        <taxon>Sphingomonadales</taxon>
        <taxon>Sphingomonadaceae</taxon>
        <taxon>Sphingomonas</taxon>
    </lineage>
</organism>
<dbReference type="Proteomes" id="UP000727456">
    <property type="component" value="Unassembled WGS sequence"/>
</dbReference>
<dbReference type="RefSeq" id="WP_167073093.1">
    <property type="nucleotide sequence ID" value="NZ_JAAOZC010000004.1"/>
</dbReference>
<evidence type="ECO:0000313" key="2">
    <source>
        <dbReference type="Proteomes" id="UP000727456"/>
    </source>
</evidence>
<dbReference type="InterPro" id="IPR035451">
    <property type="entry name" value="Ada-like_dom_sf"/>
</dbReference>
<keyword evidence="2" id="KW-1185">Reference proteome</keyword>
<sequence length="158" mass="17705">MDAPGHYYPLFFHDEAVALAAGHRPCGECRPEALISFIAAWKAGHRIKQHERVPLIEIDRACHQSRLSEQRRRRIASLSDTPEGAFIFAPEIDHRPILVASGYLWPWQHGGYEQPIAWRGIKAEVILLTPEPMIAALRMGYASIVASNLHLEIAAPAK</sequence>
<accession>A0ABX0TRT7</accession>
<proteinExistence type="predicted"/>
<comment type="caution">
    <text evidence="1">The sequence shown here is derived from an EMBL/GenBank/DDBJ whole genome shotgun (WGS) entry which is preliminary data.</text>
</comment>